<name>A7TIU0_VANPO</name>
<dbReference type="PANTHER" id="PTHR15696:SF0">
    <property type="entry name" value="TELOMERASE-BINDING PROTEIN EST1A"/>
    <property type="match status" value="1"/>
</dbReference>
<accession>A7TIU0</accession>
<dbReference type="InterPro" id="IPR045153">
    <property type="entry name" value="Est1/Ebs1-like"/>
</dbReference>
<dbReference type="FunCoup" id="A7TIU0">
    <property type="interactions" value="151"/>
</dbReference>
<evidence type="ECO:0000313" key="4">
    <source>
        <dbReference type="Proteomes" id="UP000000267"/>
    </source>
</evidence>
<feature type="region of interest" description="Disordered" evidence="1">
    <location>
        <begin position="47"/>
        <end position="70"/>
    </location>
</feature>
<feature type="compositionally biased region" description="Low complexity" evidence="1">
    <location>
        <begin position="301"/>
        <end position="315"/>
    </location>
</feature>
<feature type="region of interest" description="Disordered" evidence="1">
    <location>
        <begin position="1"/>
        <end position="26"/>
    </location>
</feature>
<dbReference type="SUPFAM" id="SSF48452">
    <property type="entry name" value="TPR-like"/>
    <property type="match status" value="1"/>
</dbReference>
<dbReference type="EMBL" id="DS480397">
    <property type="protein sequence ID" value="EDO17882.1"/>
    <property type="molecule type" value="Genomic_DNA"/>
</dbReference>
<evidence type="ECO:0000313" key="3">
    <source>
        <dbReference type="EMBL" id="EDO17882.1"/>
    </source>
</evidence>
<dbReference type="SMART" id="SM00670">
    <property type="entry name" value="PINc"/>
    <property type="match status" value="1"/>
</dbReference>
<organism evidence="4">
    <name type="scientific">Vanderwaltozyma polyspora (strain ATCC 22028 / DSM 70294 / BCRC 21397 / CBS 2163 / NBRC 10782 / NRRL Y-8283 / UCD 57-17)</name>
    <name type="common">Kluyveromyces polysporus</name>
    <dbReference type="NCBI Taxonomy" id="436907"/>
    <lineage>
        <taxon>Eukaryota</taxon>
        <taxon>Fungi</taxon>
        <taxon>Dikarya</taxon>
        <taxon>Ascomycota</taxon>
        <taxon>Saccharomycotina</taxon>
        <taxon>Saccharomycetes</taxon>
        <taxon>Saccharomycetales</taxon>
        <taxon>Saccharomycetaceae</taxon>
        <taxon>Vanderwaltozyma</taxon>
    </lineage>
</organism>
<feature type="compositionally biased region" description="Polar residues" evidence="1">
    <location>
        <begin position="225"/>
        <end position="235"/>
    </location>
</feature>
<dbReference type="RefSeq" id="XP_001645740.1">
    <property type="nucleotide sequence ID" value="XM_001645690.1"/>
</dbReference>
<feature type="domain" description="PIN" evidence="2">
    <location>
        <begin position="1089"/>
        <end position="1225"/>
    </location>
</feature>
<dbReference type="Proteomes" id="UP000000267">
    <property type="component" value="Unassembled WGS sequence"/>
</dbReference>
<feature type="region of interest" description="Disordered" evidence="1">
    <location>
        <begin position="225"/>
        <end position="315"/>
    </location>
</feature>
<feature type="compositionally biased region" description="Low complexity" evidence="1">
    <location>
        <begin position="243"/>
        <end position="272"/>
    </location>
</feature>
<dbReference type="Gene3D" id="3.40.50.1010">
    <property type="entry name" value="5'-nuclease"/>
    <property type="match status" value="1"/>
</dbReference>
<dbReference type="KEGG" id="vpo:Kpol_1043p73"/>
<dbReference type="GO" id="GO:0000184">
    <property type="term" value="P:nuclear-transcribed mRNA catabolic process, nonsense-mediated decay"/>
    <property type="evidence" value="ECO:0007669"/>
    <property type="project" value="TreeGrafter"/>
</dbReference>
<evidence type="ECO:0000259" key="2">
    <source>
        <dbReference type="SMART" id="SM00670"/>
    </source>
</evidence>
<sequence>MSIPLPNLNLRRDEGQDLSASQSNEQISLNIRNERLRKNNIQDLRDQTKQMNLQSTNQNTKNLGQKRHGSSSYYITPNYIKKRVAKNSYNSATGNFLDSGSNGGGDISNQTSLQNTPLASPKPSIAKNNIINTSTTPQPTYITQDSMTSPFVLNSNLPSNLDIVSNENLEDSIRKDQDFSQINQAIKDKMMRPLSVRNDSFVYQVSNFPSPENTEPHLHTFEKNTSIQNYSSNDNIVPDNDMDIGNENANNESNDSNNNNNNNDFNGESGNNGTVEDFNDMSHNVGGNGDEDKDNKDNGDNNDVPSVSVPPRKSSQALVQKLQDIYKIILKQEVELQERCSQLTNSQTTEIKNLWVIYKLNADLINNYVTFITTALFPSQSKSDLLIGEEIVDIYKIERRLWVYGTITFLDVLKNFSNFMDPEVCCQFITHVFISISSMLDDIPQKYAIPWLQKLGDLSRMAVALFPSGFIDWKLSAERWYMAAMEYSYGYGKLYYHMSTVQQNTLEAFVNLGKSVFCQNTFVPSQQYLQLVIDNIYQRAFADRNSSSNSRNCQLLVDYLKHSEVMLLPNFMESPDLQQVVLLYFMEKFGIDYNNNNVKMFQPRQMFIQNNDQLKFYFRHANAFAEAQILQLVGYGNPKNPFALLFSLPKYLKERRDKKEKRKPKNQIVGEDGSSTTFSSVSGMEYMVNMETNVFLGSEDFFNNIDKLAINNFMPNSISLWNDSLKYHNFTATKCSMIVLQKFLNGPLMVALPHILPWVYFLISIALQIEKYQDTAMMEFWYAFIKRIFPWNSMVRFLNVLLAYMIDNCWDNSPLNELCDQYGSLNLEELLRNFNANEDLPEVWKCRGSLWFDIIDEKRNSQNCDSYTECGIKDYQFLDFPVDGIEFDENDEIGIKFWKRSVRVIFLFRGIVERFNGFGNLAISYNAPVINRRGLGVNSHLVGYSFKLMAKSDDIMFDDMLVSNFEEIDSNNSDFNAIPLLSMIYGENIFEYVGYKRIHADYYSFDKNGDLISTSFYNTWSINQDTGVNGGPLSNNSSSSNAASSDPMNEKELFNKCFDPEYDSVDEFWNKEIYDDIGRKFGMELYEDTYFILDATSWLRHFAHVYKIATNSILKFSICLTTFQELRFLRKSKDENVVEAATRAIITLRQLFSEGKLLPLRFTGNVATHIEEHLEFEEQITWRSHVDEFVIEAVIKAETKRKEQEMHNMKGFQIVLVTDDSNMKNKALEKGSKTFSTRFVFAISNYLRTIDESKRQLAIN</sequence>
<dbReference type="GeneID" id="5546135"/>
<reference evidence="3 4" key="1">
    <citation type="journal article" date="2007" name="Proc. Natl. Acad. Sci. U.S.A.">
        <title>Independent sorting-out of thousands of duplicated gene pairs in two yeast species descended from a whole-genome duplication.</title>
        <authorList>
            <person name="Scannell D.R."/>
            <person name="Frank A.C."/>
            <person name="Conant G.C."/>
            <person name="Byrne K.P."/>
            <person name="Woolfit M."/>
            <person name="Wolfe K.H."/>
        </authorList>
    </citation>
    <scope>NUCLEOTIDE SEQUENCE [LARGE SCALE GENOMIC DNA]</scope>
    <source>
        <strain evidence="4">ATCC 22028 / DSM 70294 / BCRC 21397 / CBS 2163 / NBRC 10782 / NRRL Y-8283 / UCD 57-17</strain>
    </source>
</reference>
<dbReference type="PANTHER" id="PTHR15696">
    <property type="entry name" value="SMG-7 SUPPRESSOR WITH MORPHOLOGICAL EFFECT ON GENITALIA PROTEIN 7"/>
    <property type="match status" value="1"/>
</dbReference>
<dbReference type="GO" id="GO:0005697">
    <property type="term" value="C:telomerase holoenzyme complex"/>
    <property type="evidence" value="ECO:0007669"/>
    <property type="project" value="TreeGrafter"/>
</dbReference>
<dbReference type="InterPro" id="IPR011990">
    <property type="entry name" value="TPR-like_helical_dom_sf"/>
</dbReference>
<dbReference type="GO" id="GO:0070034">
    <property type="term" value="F:telomerase RNA binding"/>
    <property type="evidence" value="ECO:0007669"/>
    <property type="project" value="TreeGrafter"/>
</dbReference>
<evidence type="ECO:0000256" key="1">
    <source>
        <dbReference type="SAM" id="MobiDB-lite"/>
    </source>
</evidence>
<dbReference type="OMA" id="PEVWKCW"/>
<protein>
    <recommendedName>
        <fullName evidence="2">PIN domain-containing protein</fullName>
    </recommendedName>
</protein>
<dbReference type="PhylomeDB" id="A7TIU0"/>
<dbReference type="Pfam" id="PF13638">
    <property type="entry name" value="PIN_4"/>
    <property type="match status" value="1"/>
</dbReference>
<dbReference type="InParanoid" id="A7TIU0"/>
<dbReference type="GO" id="GO:0042162">
    <property type="term" value="F:telomeric DNA binding"/>
    <property type="evidence" value="ECO:0007669"/>
    <property type="project" value="TreeGrafter"/>
</dbReference>
<gene>
    <name evidence="3" type="ORF">Kpol_1043p73</name>
</gene>
<dbReference type="OrthoDB" id="2017974at2759"/>
<keyword evidence="4" id="KW-1185">Reference proteome</keyword>
<dbReference type="STRING" id="436907.A7TIU0"/>
<proteinExistence type="predicted"/>
<feature type="compositionally biased region" description="Polar residues" evidence="1">
    <location>
        <begin position="49"/>
        <end position="63"/>
    </location>
</feature>
<dbReference type="AlphaFoldDB" id="A7TIU0"/>
<dbReference type="eggNOG" id="ENOG502QQKF">
    <property type="taxonomic scope" value="Eukaryota"/>
</dbReference>
<dbReference type="HOGENOM" id="CLU_006407_0_0_1"/>
<dbReference type="InterPro" id="IPR002716">
    <property type="entry name" value="PIN_dom"/>
</dbReference>